<keyword evidence="2 8" id="KW-0645">Protease</keyword>
<name>A0A813PRW9_9BILA</name>
<dbReference type="InterPro" id="IPR034035">
    <property type="entry name" value="Astacin-like_dom"/>
</dbReference>
<keyword evidence="6 8" id="KW-0862">Zinc</keyword>
<comment type="caution">
    <text evidence="11">The sequence shown here is derived from an EMBL/GenBank/DDBJ whole genome shotgun (WGS) entry which is preliminary data.</text>
</comment>
<feature type="binding site" evidence="8">
    <location>
        <position position="125"/>
    </location>
    <ligand>
        <name>Zn(2+)</name>
        <dbReference type="ChEBI" id="CHEBI:29105"/>
        <note>catalytic</note>
    </ligand>
</feature>
<dbReference type="PRINTS" id="PR00480">
    <property type="entry name" value="ASTACIN"/>
</dbReference>
<keyword evidence="4" id="KW-0677">Repeat</keyword>
<feature type="binding site" evidence="8">
    <location>
        <position position="115"/>
    </location>
    <ligand>
        <name>Zn(2+)</name>
        <dbReference type="ChEBI" id="CHEBI:29105"/>
        <note>catalytic</note>
    </ligand>
</feature>
<evidence type="ECO:0000256" key="4">
    <source>
        <dbReference type="ARBA" id="ARBA00022737"/>
    </source>
</evidence>
<evidence type="ECO:0000256" key="2">
    <source>
        <dbReference type="ARBA" id="ARBA00022670"/>
    </source>
</evidence>
<evidence type="ECO:0000256" key="5">
    <source>
        <dbReference type="ARBA" id="ARBA00022801"/>
    </source>
</evidence>
<evidence type="ECO:0000256" key="8">
    <source>
        <dbReference type="PROSITE-ProRule" id="PRU01211"/>
    </source>
</evidence>
<dbReference type="SMART" id="SM00235">
    <property type="entry name" value="ZnMc"/>
    <property type="match status" value="1"/>
</dbReference>
<evidence type="ECO:0000259" key="10">
    <source>
        <dbReference type="PROSITE" id="PS51864"/>
    </source>
</evidence>
<gene>
    <name evidence="11" type="ORF">JYZ213_LOCUS2718</name>
</gene>
<dbReference type="Pfam" id="PF01344">
    <property type="entry name" value="Kelch_1"/>
    <property type="match status" value="1"/>
</dbReference>
<dbReference type="InterPro" id="IPR056737">
    <property type="entry name" value="Beta-prop_ATRN-MKLN-like"/>
</dbReference>
<keyword evidence="1" id="KW-0880">Kelch repeat</keyword>
<dbReference type="CDD" id="cd04280">
    <property type="entry name" value="ZnMc_astacin_like"/>
    <property type="match status" value="1"/>
</dbReference>
<dbReference type="InterPro" id="IPR006652">
    <property type="entry name" value="Kelch_1"/>
</dbReference>
<dbReference type="InterPro" id="IPR001506">
    <property type="entry name" value="Peptidase_M12A"/>
</dbReference>
<dbReference type="GO" id="GO:0006508">
    <property type="term" value="P:proteolysis"/>
    <property type="evidence" value="ECO:0007669"/>
    <property type="project" value="UniProtKB-KW"/>
</dbReference>
<keyword evidence="5 8" id="KW-0378">Hydrolase</keyword>
<dbReference type="Proteomes" id="UP000663845">
    <property type="component" value="Unassembled WGS sequence"/>
</dbReference>
<evidence type="ECO:0000256" key="1">
    <source>
        <dbReference type="ARBA" id="ARBA00022441"/>
    </source>
</evidence>
<organism evidence="11 12">
    <name type="scientific">Adineta steineri</name>
    <dbReference type="NCBI Taxonomy" id="433720"/>
    <lineage>
        <taxon>Eukaryota</taxon>
        <taxon>Metazoa</taxon>
        <taxon>Spiralia</taxon>
        <taxon>Gnathifera</taxon>
        <taxon>Rotifera</taxon>
        <taxon>Eurotatoria</taxon>
        <taxon>Bdelloidea</taxon>
        <taxon>Adinetida</taxon>
        <taxon>Adinetidae</taxon>
        <taxon>Adineta</taxon>
    </lineage>
</organism>
<evidence type="ECO:0000256" key="7">
    <source>
        <dbReference type="ARBA" id="ARBA00023049"/>
    </source>
</evidence>
<dbReference type="InterPro" id="IPR006026">
    <property type="entry name" value="Peptidase_Metallo"/>
</dbReference>
<feature type="active site" evidence="8">
    <location>
        <position position="116"/>
    </location>
</feature>
<dbReference type="InterPro" id="IPR037293">
    <property type="entry name" value="Gal_Oxidase_central_sf"/>
</dbReference>
<dbReference type="SMART" id="SM00612">
    <property type="entry name" value="Kelch"/>
    <property type="match status" value="6"/>
</dbReference>
<feature type="binding site" evidence="8">
    <location>
        <position position="119"/>
    </location>
    <ligand>
        <name>Zn(2+)</name>
        <dbReference type="ChEBI" id="CHEBI:29105"/>
        <note>catalytic</note>
    </ligand>
</feature>
<dbReference type="Gene3D" id="2.130.10.80">
    <property type="entry name" value="Galactose oxidase/kelch, beta-propeller"/>
    <property type="match status" value="4"/>
</dbReference>
<dbReference type="EC" id="3.4.24.-" evidence="9"/>
<proteinExistence type="predicted"/>
<accession>A0A813PRW9</accession>
<dbReference type="Gene3D" id="3.40.390.10">
    <property type="entry name" value="Collagenase (Catalytic Domain)"/>
    <property type="match status" value="1"/>
</dbReference>
<sequence length="716" mass="78276">MLFPAEFANSIRGVAARGSSVPWTKGIVPYEILPGYASTQQAFIIATMQKMERLIAVNNYKCIQFRPRIASDIYYITIVNGQGCASYVGQNTGVTMARTVTLQHPGCIGEAHIMHELLHALGFYHEQSRPDRDDYVRINYANIQYGMINNFDKYTNTAVDTQNTPYDYKSVMHYEKNTFSVNGLPTIEPLVSNVSIGQRDNMSLIDIQEVRLFYNCSAIGTTLPPIPTTTTRSYYYRERYSVIVPVTDSYVFTSVSSIDTYGQFYSQTNPSDTYYYVIAYDDDSGENKQFKIQMYLQADIQYLLIVTTSYPHTIGSYTLVASGLYNASIQLIPDNADSLEWINTVNMTYAKEGHTASLLTNGKVLVTGGQSNNGMLNNAELYDSSTGNWTTTGNMSNARRYHTASILTDGRALIAGGSNSTVTLNSAEIYDPLTGNWTTTGHLNNARMMHTASVLTDGKVLITGGEKFGAQYLNTSELYDPSTGNWTTTGNLNNARMMHAASVLPDGKVLVTGGTNSAENSAELYNPLTGTWTTTGNLNNPRMFHTASVLPDGNVLVTGGASIVKHSVHLYNPSMGSRITADLLNNARMMHTTSVLTGGTNSAELYNSSTGTWATTSNLNNPRIFHTASVLTDGKVLVTGGGTDYASNSAELYDPSTDRWTITDNLNTARLLHTASVLTNGKVLVTGGINVYILNSAELYDSSTVSRTITVNLNNP</sequence>
<evidence type="ECO:0000313" key="11">
    <source>
        <dbReference type="EMBL" id="CAF0754968.1"/>
    </source>
</evidence>
<dbReference type="SUPFAM" id="SSF55486">
    <property type="entry name" value="Metalloproteases ('zincins'), catalytic domain"/>
    <property type="match status" value="1"/>
</dbReference>
<dbReference type="AlphaFoldDB" id="A0A813PRW9"/>
<dbReference type="PANTHER" id="PTHR10127:SF780">
    <property type="entry name" value="METALLOENDOPEPTIDASE"/>
    <property type="match status" value="1"/>
</dbReference>
<reference evidence="11" key="1">
    <citation type="submission" date="2021-02" db="EMBL/GenBank/DDBJ databases">
        <authorList>
            <person name="Nowell W R."/>
        </authorList>
    </citation>
    <scope>NUCLEOTIDE SEQUENCE</scope>
</reference>
<keyword evidence="7 8" id="KW-0482">Metalloprotease</keyword>
<dbReference type="InterPro" id="IPR015915">
    <property type="entry name" value="Kelch-typ_b-propeller"/>
</dbReference>
<evidence type="ECO:0000313" key="12">
    <source>
        <dbReference type="Proteomes" id="UP000663845"/>
    </source>
</evidence>
<dbReference type="GO" id="GO:0004222">
    <property type="term" value="F:metalloendopeptidase activity"/>
    <property type="evidence" value="ECO:0007669"/>
    <property type="project" value="UniProtKB-UniRule"/>
</dbReference>
<evidence type="ECO:0000256" key="3">
    <source>
        <dbReference type="ARBA" id="ARBA00022723"/>
    </source>
</evidence>
<dbReference type="Pfam" id="PF01400">
    <property type="entry name" value="Astacin"/>
    <property type="match status" value="1"/>
</dbReference>
<evidence type="ECO:0000256" key="9">
    <source>
        <dbReference type="RuleBase" id="RU361183"/>
    </source>
</evidence>
<dbReference type="SUPFAM" id="SSF117281">
    <property type="entry name" value="Kelch motif"/>
    <property type="match status" value="2"/>
</dbReference>
<comment type="caution">
    <text evidence="8">Lacks conserved residue(s) required for the propagation of feature annotation.</text>
</comment>
<dbReference type="InterPro" id="IPR024079">
    <property type="entry name" value="MetalloPept_cat_dom_sf"/>
</dbReference>
<evidence type="ECO:0000256" key="6">
    <source>
        <dbReference type="ARBA" id="ARBA00022833"/>
    </source>
</evidence>
<dbReference type="Pfam" id="PF24981">
    <property type="entry name" value="Beta-prop_ATRN-LZTR1"/>
    <property type="match status" value="1"/>
</dbReference>
<keyword evidence="3 8" id="KW-0479">Metal-binding</keyword>
<dbReference type="EMBL" id="CAJNOG010000014">
    <property type="protein sequence ID" value="CAF0754968.1"/>
    <property type="molecule type" value="Genomic_DNA"/>
</dbReference>
<dbReference type="GO" id="GO:0008270">
    <property type="term" value="F:zinc ion binding"/>
    <property type="evidence" value="ECO:0007669"/>
    <property type="project" value="UniProtKB-UniRule"/>
</dbReference>
<dbReference type="PANTHER" id="PTHR10127">
    <property type="entry name" value="DISCOIDIN, CUB, EGF, LAMININ , AND ZINC METALLOPROTEASE DOMAIN CONTAINING"/>
    <property type="match status" value="1"/>
</dbReference>
<feature type="domain" description="Peptidase M12A" evidence="10">
    <location>
        <begin position="9"/>
        <end position="217"/>
    </location>
</feature>
<dbReference type="PROSITE" id="PS51864">
    <property type="entry name" value="ASTACIN"/>
    <property type="match status" value="1"/>
</dbReference>
<comment type="cofactor">
    <cofactor evidence="8 9">
        <name>Zn(2+)</name>
        <dbReference type="ChEBI" id="CHEBI:29105"/>
    </cofactor>
    <text evidence="8 9">Binds 1 zinc ion per subunit.</text>
</comment>
<protein>
    <recommendedName>
        <fullName evidence="9">Metalloendopeptidase</fullName>
        <ecNumber evidence="9">3.4.24.-</ecNumber>
    </recommendedName>
</protein>